<reference evidence="3" key="1">
    <citation type="submission" date="2021-02" db="EMBL/GenBank/DDBJ databases">
        <authorList>
            <person name="Dougan E. K."/>
            <person name="Rhodes N."/>
            <person name="Thang M."/>
            <person name="Chan C."/>
        </authorList>
    </citation>
    <scope>NUCLEOTIDE SEQUENCE</scope>
</reference>
<keyword evidence="1" id="KW-0812">Transmembrane</keyword>
<feature type="transmembrane region" description="Helical" evidence="1">
    <location>
        <begin position="177"/>
        <end position="196"/>
    </location>
</feature>
<feature type="transmembrane region" description="Helical" evidence="1">
    <location>
        <begin position="225"/>
        <end position="245"/>
    </location>
</feature>
<dbReference type="SUPFAM" id="SSF53474">
    <property type="entry name" value="alpha/beta-Hydrolases"/>
    <property type="match status" value="1"/>
</dbReference>
<dbReference type="OrthoDB" id="58570at2759"/>
<feature type="transmembrane region" description="Helical" evidence="1">
    <location>
        <begin position="257"/>
        <end position="285"/>
    </location>
</feature>
<feature type="transmembrane region" description="Helical" evidence="1">
    <location>
        <begin position="390"/>
        <end position="410"/>
    </location>
</feature>
<feature type="transmembrane region" description="Helical" evidence="1">
    <location>
        <begin position="305"/>
        <end position="328"/>
    </location>
</feature>
<dbReference type="InterPro" id="IPR029058">
    <property type="entry name" value="AB_hydrolase_fold"/>
</dbReference>
<evidence type="ECO:0000256" key="1">
    <source>
        <dbReference type="SAM" id="Phobius"/>
    </source>
</evidence>
<sequence>MELLLWLLTQPLAILCNALPRYVCQRLPSMPTLAIGASLYWQFQALMLVVFFCTVLLAELVTLAISSLANSSDQPAGSGGAAGLQQPFYGMAVCYVYYSVFRVLLFFCYTMWTGLWETVYDMPTVQRVMAGQRTEWRDMNLSPTGRGIPPKDGSACALSPDHDADEDLARRIFNRRALLLSPWVVLVCFSIGMIAARNYCEGWLEGGGQDFACAFFDPAARLNRVLRFTIFLISMQGLQVFLALFPKWYVAIAQARFTCLGLLALLCFSLTQIFASLRICIWLAVPLRMLQQVEPFLGSMSLQNQHYLFDCSLYTLFALSVLLMTIVITRADNIGRTGFSMKRLGETSFWSRLNASTQWLWLLFLVLQGFHNIITKGVGSAHSDAVVQSILHPLLMAFVCTVTFVVQKISRYGAKRPLPIQMLMVVASLPCLFVACYLCSFVKETGEGKPLLLVVFVWLHLCSEGLSTLRTWLIWLSSVQIAREQQQHPKQMASRRNTMKFSVEKKENTPELKLVSILLRLVFLASISFCTVIGLCASMAVVQQLTGFQSSPALLRWRALPRGVEINNAGVSVLTLTSNTGNASSEGSASTAFGSEEQPSYMICGQTWHGLHLIDYALLSELPYLPNLAGQDFPQLLKLLVPHRPLKVTNYSSGDRPWVELELSSKSGRPAVSIVVVSGTLLDSWRDILEDIRMWTEPVMFQIIGTFCPLTRMWPRETTALVIGSWHRIMLGLGVKLQWQYKEILDHVRQMPADHQVVLTGHSLGAGTALVVGALTGRTAIGIQPPGTYNSLAKHQAVHPRGHAMGEGSHVLHQKSLSLVFEGDWIQNFDNHGGLVQTMACDQSAQSLIMGCHVLEGAVCHLLQHCGDHAGEFRTCTHVYDPVDKTRQLLHSIIPFVKQSWRSIQADLLQNTGQFQSMLVAGATMFVIVAVRYALPLPHQDTRLA</sequence>
<keyword evidence="1" id="KW-0472">Membrane</keyword>
<organism evidence="3 5">
    <name type="scientific">Polarella glacialis</name>
    <name type="common">Dinoflagellate</name>
    <dbReference type="NCBI Taxonomy" id="89957"/>
    <lineage>
        <taxon>Eukaryota</taxon>
        <taxon>Sar</taxon>
        <taxon>Alveolata</taxon>
        <taxon>Dinophyceae</taxon>
        <taxon>Suessiales</taxon>
        <taxon>Suessiaceae</taxon>
        <taxon>Polarella</taxon>
    </lineage>
</organism>
<comment type="caution">
    <text evidence="3">The sequence shown here is derived from an EMBL/GenBank/DDBJ whole genome shotgun (WGS) entry which is preliminary data.</text>
</comment>
<keyword evidence="5" id="KW-1185">Reference proteome</keyword>
<dbReference type="Gene3D" id="3.40.50.1820">
    <property type="entry name" value="alpha/beta hydrolase"/>
    <property type="match status" value="1"/>
</dbReference>
<evidence type="ECO:0000313" key="5">
    <source>
        <dbReference type="Proteomes" id="UP000654075"/>
    </source>
</evidence>
<feature type="transmembrane region" description="Helical" evidence="1">
    <location>
        <begin position="349"/>
        <end position="370"/>
    </location>
</feature>
<evidence type="ECO:0000313" key="3">
    <source>
        <dbReference type="EMBL" id="CAE8608037.1"/>
    </source>
</evidence>
<proteinExistence type="predicted"/>
<name>A0A813F8T5_POLGL</name>
<dbReference type="EMBL" id="CAJNNV010027230">
    <property type="protein sequence ID" value="CAE8619808.1"/>
    <property type="molecule type" value="Genomic_DNA"/>
</dbReference>
<keyword evidence="1" id="KW-1133">Transmembrane helix</keyword>
<feature type="transmembrane region" description="Helical" evidence="1">
    <location>
        <begin position="422"/>
        <end position="443"/>
    </location>
</feature>
<dbReference type="AlphaFoldDB" id="A0A813F8T5"/>
<accession>A0A813F8T5</accession>
<evidence type="ECO:0008006" key="6">
    <source>
        <dbReference type="Google" id="ProtNLM"/>
    </source>
</evidence>
<evidence type="ECO:0000313" key="4">
    <source>
        <dbReference type="EMBL" id="CAE8619808.1"/>
    </source>
</evidence>
<evidence type="ECO:0000256" key="2">
    <source>
        <dbReference type="SAM" id="SignalP"/>
    </source>
</evidence>
<gene>
    <name evidence="3" type="ORF">PGLA1383_LOCUS25936</name>
    <name evidence="4" type="ORF">PGLA1383_LOCUS37388</name>
</gene>
<keyword evidence="2" id="KW-0732">Signal</keyword>
<dbReference type="EMBL" id="CAJNNV010022331">
    <property type="protein sequence ID" value="CAE8608037.1"/>
    <property type="molecule type" value="Genomic_DNA"/>
</dbReference>
<feature type="transmembrane region" description="Helical" evidence="1">
    <location>
        <begin position="42"/>
        <end position="65"/>
    </location>
</feature>
<feature type="transmembrane region" description="Helical" evidence="1">
    <location>
        <begin position="521"/>
        <end position="542"/>
    </location>
</feature>
<protein>
    <recommendedName>
        <fullName evidence="6">Fungal lipase-like domain-containing protein</fullName>
    </recommendedName>
</protein>
<dbReference type="Proteomes" id="UP000654075">
    <property type="component" value="Unassembled WGS sequence"/>
</dbReference>
<feature type="chain" id="PRO_5035682148" description="Fungal lipase-like domain-containing protein" evidence="2">
    <location>
        <begin position="19"/>
        <end position="945"/>
    </location>
</feature>
<dbReference type="OMA" id="MCEESYL"/>
<feature type="transmembrane region" description="Helical" evidence="1">
    <location>
        <begin position="455"/>
        <end position="476"/>
    </location>
</feature>
<feature type="signal peptide" evidence="2">
    <location>
        <begin position="1"/>
        <end position="18"/>
    </location>
</feature>